<proteinExistence type="predicted"/>
<sequence>MFINLQTERLDIRPLDMYDSAFILKLLNTEGWIQFIGDKEVHELEDALAYIHWILKKDNFYYHVVRNKADFEPIGVVTLLYRDTYQHPDVGFAFLPEQNGKGYAYEAVSTYLEALRNATPHIQLLALVMPSNHRSIRLIEKLGFRFQEEDVEEGLMEYRF</sequence>
<dbReference type="EMBL" id="CP045652">
    <property type="protein sequence ID" value="QGA26280.1"/>
    <property type="molecule type" value="Genomic_DNA"/>
</dbReference>
<dbReference type="Proteomes" id="UP000326921">
    <property type="component" value="Chromosome"/>
</dbReference>
<dbReference type="Gene3D" id="3.40.630.30">
    <property type="match status" value="1"/>
</dbReference>
<dbReference type="InterPro" id="IPR000182">
    <property type="entry name" value="GNAT_dom"/>
</dbReference>
<reference evidence="2 3" key="1">
    <citation type="submission" date="2019-10" db="EMBL/GenBank/DDBJ databases">
        <authorList>
            <person name="Dong K."/>
        </authorList>
    </citation>
    <scope>NUCLEOTIDE SEQUENCE [LARGE SCALE GENOMIC DNA]</scope>
    <source>
        <strain evidence="3">dk4302</strain>
    </source>
</reference>
<dbReference type="PROSITE" id="PS51186">
    <property type="entry name" value="GNAT"/>
    <property type="match status" value="1"/>
</dbReference>
<dbReference type="Pfam" id="PF13302">
    <property type="entry name" value="Acetyltransf_3"/>
    <property type="match status" value="1"/>
</dbReference>
<organism evidence="2 3">
    <name type="scientific">Sphingobacterium zhuxiongii</name>
    <dbReference type="NCBI Taxonomy" id="2662364"/>
    <lineage>
        <taxon>Bacteria</taxon>
        <taxon>Pseudomonadati</taxon>
        <taxon>Bacteroidota</taxon>
        <taxon>Sphingobacteriia</taxon>
        <taxon>Sphingobacteriales</taxon>
        <taxon>Sphingobacteriaceae</taxon>
        <taxon>Sphingobacterium</taxon>
    </lineage>
</organism>
<evidence type="ECO:0000313" key="2">
    <source>
        <dbReference type="EMBL" id="QGA26280.1"/>
    </source>
</evidence>
<dbReference type="GO" id="GO:0016747">
    <property type="term" value="F:acyltransferase activity, transferring groups other than amino-acyl groups"/>
    <property type="evidence" value="ECO:0007669"/>
    <property type="project" value="InterPro"/>
</dbReference>
<dbReference type="AlphaFoldDB" id="A0A5Q0QGA8"/>
<dbReference type="RefSeq" id="WP_153510974.1">
    <property type="nucleotide sequence ID" value="NZ_CP045652.1"/>
</dbReference>
<name>A0A5Q0QGA8_9SPHI</name>
<dbReference type="SUPFAM" id="SSF55729">
    <property type="entry name" value="Acyl-CoA N-acyltransferases (Nat)"/>
    <property type="match status" value="1"/>
</dbReference>
<accession>A0A5Q0QGA8</accession>
<keyword evidence="2" id="KW-0808">Transferase</keyword>
<dbReference type="PANTHER" id="PTHR43792:SF1">
    <property type="entry name" value="N-ACETYLTRANSFERASE DOMAIN-CONTAINING PROTEIN"/>
    <property type="match status" value="1"/>
</dbReference>
<gene>
    <name evidence="2" type="ORF">GFH32_08050</name>
</gene>
<keyword evidence="3" id="KW-1185">Reference proteome</keyword>
<evidence type="ECO:0000259" key="1">
    <source>
        <dbReference type="PROSITE" id="PS51186"/>
    </source>
</evidence>
<feature type="domain" description="N-acetyltransferase" evidence="1">
    <location>
        <begin position="10"/>
        <end position="160"/>
    </location>
</feature>
<evidence type="ECO:0000313" key="3">
    <source>
        <dbReference type="Proteomes" id="UP000326921"/>
    </source>
</evidence>
<protein>
    <submittedName>
        <fullName evidence="2">GNAT family N-acetyltransferase</fullName>
    </submittedName>
</protein>
<dbReference type="PANTHER" id="PTHR43792">
    <property type="entry name" value="GNAT FAMILY, PUTATIVE (AFU_ORTHOLOGUE AFUA_3G00765)-RELATED-RELATED"/>
    <property type="match status" value="1"/>
</dbReference>
<dbReference type="InterPro" id="IPR016181">
    <property type="entry name" value="Acyl_CoA_acyltransferase"/>
</dbReference>
<dbReference type="KEGG" id="sphe:GFH32_08050"/>
<dbReference type="InterPro" id="IPR051531">
    <property type="entry name" value="N-acetyltransferase"/>
</dbReference>